<dbReference type="AlphaFoldDB" id="A0A0J9UZ46"/>
<evidence type="ECO:0000259" key="1">
    <source>
        <dbReference type="Pfam" id="PF00149"/>
    </source>
</evidence>
<organism evidence="2 3">
    <name type="scientific">Fusarium oxysporum f. sp. lycopersici (strain 4287 / CBS 123668 / FGSC 9935 / NRRL 34936)</name>
    <name type="common">Fusarium vascular wilt of tomato</name>
    <dbReference type="NCBI Taxonomy" id="426428"/>
    <lineage>
        <taxon>Eukaryota</taxon>
        <taxon>Fungi</taxon>
        <taxon>Dikarya</taxon>
        <taxon>Ascomycota</taxon>
        <taxon>Pezizomycotina</taxon>
        <taxon>Sordariomycetes</taxon>
        <taxon>Hypocreomycetidae</taxon>
        <taxon>Hypocreales</taxon>
        <taxon>Nectriaceae</taxon>
        <taxon>Fusarium</taxon>
        <taxon>Fusarium oxysporum species complex</taxon>
    </lineage>
</organism>
<dbReference type="RefSeq" id="XP_018242649.1">
    <property type="nucleotide sequence ID" value="XM_018385344.1"/>
</dbReference>
<dbReference type="VEuPathDB" id="FungiDB:FOXG_06664"/>
<dbReference type="Gene3D" id="3.60.21.10">
    <property type="match status" value="1"/>
</dbReference>
<dbReference type="Proteomes" id="UP000009097">
    <property type="component" value="Unassembled WGS sequence"/>
</dbReference>
<dbReference type="SUPFAM" id="SSF56300">
    <property type="entry name" value="Metallo-dependent phosphatases"/>
    <property type="match status" value="1"/>
</dbReference>
<name>A0A0J9UZ46_FUSO4</name>
<dbReference type="OrthoDB" id="783096at2759"/>
<dbReference type="GeneID" id="28948507"/>
<dbReference type="PANTHER" id="PTHR32440">
    <property type="entry name" value="PHOSPHATASE DCR2-RELATED-RELATED"/>
    <property type="match status" value="1"/>
</dbReference>
<dbReference type="GO" id="GO:0016788">
    <property type="term" value="F:hydrolase activity, acting on ester bonds"/>
    <property type="evidence" value="ECO:0007669"/>
    <property type="project" value="TreeGrafter"/>
</dbReference>
<reference evidence="2" key="2">
    <citation type="journal article" date="2010" name="Nature">
        <title>Comparative genomics reveals mobile pathogenicity chromosomes in Fusarium.</title>
        <authorList>
            <person name="Ma L.J."/>
            <person name="van der Does H.C."/>
            <person name="Borkovich K.A."/>
            <person name="Coleman J.J."/>
            <person name="Daboussi M.J."/>
            <person name="Di Pietro A."/>
            <person name="Dufresne M."/>
            <person name="Freitag M."/>
            <person name="Grabherr M."/>
            <person name="Henrissat B."/>
            <person name="Houterman P.M."/>
            <person name="Kang S."/>
            <person name="Shim W.B."/>
            <person name="Woloshuk C."/>
            <person name="Xie X."/>
            <person name="Xu J.R."/>
            <person name="Antoniw J."/>
            <person name="Baker S.E."/>
            <person name="Bluhm B.H."/>
            <person name="Breakspear A."/>
            <person name="Brown D.W."/>
            <person name="Butchko R.A."/>
            <person name="Chapman S."/>
            <person name="Coulson R."/>
            <person name="Coutinho P.M."/>
            <person name="Danchin E.G."/>
            <person name="Diener A."/>
            <person name="Gale L.R."/>
            <person name="Gardiner D.M."/>
            <person name="Goff S."/>
            <person name="Hammond-Kosack K.E."/>
            <person name="Hilburn K."/>
            <person name="Hua-Van A."/>
            <person name="Jonkers W."/>
            <person name="Kazan K."/>
            <person name="Kodira C.D."/>
            <person name="Koehrsen M."/>
            <person name="Kumar L."/>
            <person name="Lee Y.H."/>
            <person name="Li L."/>
            <person name="Manners J.M."/>
            <person name="Miranda-Saavedra D."/>
            <person name="Mukherjee M."/>
            <person name="Park G."/>
            <person name="Park J."/>
            <person name="Park S.Y."/>
            <person name="Proctor R.H."/>
            <person name="Regev A."/>
            <person name="Ruiz-Roldan M.C."/>
            <person name="Sain D."/>
            <person name="Sakthikumar S."/>
            <person name="Sykes S."/>
            <person name="Schwartz D.C."/>
            <person name="Turgeon B.G."/>
            <person name="Wapinski I."/>
            <person name="Yoder O."/>
            <person name="Young S."/>
            <person name="Zeng Q."/>
            <person name="Zhou S."/>
            <person name="Galagan J."/>
            <person name="Cuomo C.A."/>
            <person name="Kistler H.C."/>
            <person name="Rep M."/>
        </authorList>
    </citation>
    <scope>NUCLEOTIDE SEQUENCE [LARGE SCALE GENOMIC DNA]</scope>
    <source>
        <strain evidence="2">4287</strain>
    </source>
</reference>
<gene>
    <name evidence="2" type="ORF">FOXG_06664</name>
</gene>
<dbReference type="InterPro" id="IPR004843">
    <property type="entry name" value="Calcineurin-like_PHP"/>
</dbReference>
<evidence type="ECO:0000313" key="3">
    <source>
        <dbReference type="Proteomes" id="UP000009097"/>
    </source>
</evidence>
<accession>A0A0J9UZ46</accession>
<dbReference type="PANTHER" id="PTHR32440:SF11">
    <property type="entry name" value="METALLOPHOSPHOESTERASE DOMAIN-CONTAINING PROTEIN"/>
    <property type="match status" value="1"/>
</dbReference>
<reference evidence="2" key="1">
    <citation type="submission" date="2007-04" db="EMBL/GenBank/DDBJ databases">
        <authorList>
            <consortium name="The Broad Institute Genome Sequencing Platform"/>
            <person name="Birren B."/>
            <person name="Lander E."/>
            <person name="Galagan J."/>
            <person name="Nusbaum C."/>
            <person name="Devon K."/>
            <person name="Ma L.-J."/>
            <person name="Jaffe D."/>
            <person name="Butler J."/>
            <person name="Alvarez P."/>
            <person name="Gnerre S."/>
            <person name="Grabherr M."/>
            <person name="Kleber M."/>
            <person name="Mauceli E."/>
            <person name="Brockman W."/>
            <person name="MacCallum I.A."/>
            <person name="Young S."/>
            <person name="LaButti K."/>
            <person name="DeCaprio D."/>
            <person name="Crawford M."/>
            <person name="Koehrsen M."/>
            <person name="Engels R."/>
            <person name="Montgomery P."/>
            <person name="Pearson M."/>
            <person name="Howarth C."/>
            <person name="Larson L."/>
            <person name="White J."/>
            <person name="O'Leary S."/>
            <person name="Kodira C."/>
            <person name="Zeng Q."/>
            <person name="Yandava C."/>
            <person name="Alvarado L."/>
            <person name="Kistler C."/>
            <person name="Shim W.-B."/>
            <person name="Kang S."/>
            <person name="Woloshuk C."/>
        </authorList>
    </citation>
    <scope>NUCLEOTIDE SEQUENCE</scope>
    <source>
        <strain evidence="2">4287</strain>
    </source>
</reference>
<dbReference type="Pfam" id="PF00149">
    <property type="entry name" value="Metallophos"/>
    <property type="match status" value="1"/>
</dbReference>
<sequence length="425" mass="47740">MADRRDVEQVLAFLVALGYGAEVNNTNLEPLQFKKNGTFQIAIFSDMHFGQYESTIGPEQDRNSVEVIRKVLDYDTPDLVVLNGDLINGDSTYVHNSTHYIDQIVKPMVNRSLTWASTYGNHDHNYNIAGDDILDREQMWPGSRTQKMVNETMSGTTNYYLAVYPANCIDTTDCSPRLLLWFFDGRGGNYYQGSSQQNWVDQSVVDWFNKTSTELTNKHNKTIPSLTFVHVPINASIAFQEQVGVRKNYQPGINDDPPVPQQGYGWCANGTPTYDCSYGGQDVPFMEALVTIPRIIGLFYGHDHGNTWCYRWNRKLDGMTIEGNGIHLCYGQHSGYGGYGDWIRGAREIIVTEDKLDNNEVDTYIRLESGDVVGAVTLNSSFNEDYYAATPNTMTYMSEGESSEFLSILLGSELIVAAAIAWLSL</sequence>
<dbReference type="KEGG" id="fox:FOXG_06664"/>
<dbReference type="InterPro" id="IPR029052">
    <property type="entry name" value="Metallo-depent_PP-like"/>
</dbReference>
<dbReference type="CDD" id="cd07383">
    <property type="entry name" value="MPP_Dcr2"/>
    <property type="match status" value="1"/>
</dbReference>
<proteinExistence type="predicted"/>
<dbReference type="EMBL" id="DS231702">
    <property type="protein sequence ID" value="KNB04604.1"/>
    <property type="molecule type" value="Genomic_DNA"/>
</dbReference>
<protein>
    <recommendedName>
        <fullName evidence="1">Calcineurin-like phosphoesterase domain-containing protein</fullName>
    </recommendedName>
</protein>
<evidence type="ECO:0000313" key="2">
    <source>
        <dbReference type="EMBL" id="KNB04604.1"/>
    </source>
</evidence>
<dbReference type="GO" id="GO:0005737">
    <property type="term" value="C:cytoplasm"/>
    <property type="evidence" value="ECO:0007669"/>
    <property type="project" value="TreeGrafter"/>
</dbReference>
<feature type="domain" description="Calcineurin-like phosphoesterase" evidence="1">
    <location>
        <begin position="40"/>
        <end position="304"/>
    </location>
</feature>